<dbReference type="GO" id="GO:0003677">
    <property type="term" value="F:DNA binding"/>
    <property type="evidence" value="ECO:0007669"/>
    <property type="project" value="InterPro"/>
</dbReference>
<evidence type="ECO:0000259" key="5">
    <source>
        <dbReference type="PROSITE" id="PS50901"/>
    </source>
</evidence>
<evidence type="ECO:0000313" key="7">
    <source>
        <dbReference type="Proteomes" id="UP000533269"/>
    </source>
</evidence>
<evidence type="ECO:0000256" key="4">
    <source>
        <dbReference type="SAM" id="MobiDB-lite"/>
    </source>
</evidence>
<reference evidence="6 7" key="1">
    <citation type="submission" date="2020-08" db="EMBL/GenBank/DDBJ databases">
        <title>The Agave Microbiome: Exploring the role of microbial communities in plant adaptations to desert environments.</title>
        <authorList>
            <person name="Partida-Martinez L.P."/>
        </authorList>
    </citation>
    <scope>NUCLEOTIDE SEQUENCE [LARGE SCALE GENOMIC DNA]</scope>
    <source>
        <strain evidence="6 7">AS2.23</strain>
    </source>
</reference>
<keyword evidence="1 3" id="KW-0547">Nucleotide-binding</keyword>
<evidence type="ECO:0000256" key="2">
    <source>
        <dbReference type="ARBA" id="ARBA00022840"/>
    </source>
</evidence>
<gene>
    <name evidence="6" type="ORF">FHR75_003575</name>
</gene>
<sequence>MRLAVTVVDPRAGSRRDLVVEADPRTPFGDLAPVLGTSGARVFHDGAELAPDVLLGDSGVREGAVLSLHDASGCVPAEPGGSVELRVVGGTGAGAVHRLGVGEHLVGPAGTVPVHGPATVRVAVAPTGAVLVSAAGGEPRLETVELRAAQLWSAGDLVDLGATLLGIGVPTAPDAVLEPAAASAEEVAGFDYNRPPRLLPPDRTTRFRLPHPPGDPARRPFPVVAALAPLAMSATMVAVSHHYAYLAIGLLTPVVVVANALVDRRAGRTSHRAVLARYRREKLATEDDAARALVAERRARRDSAPDPAELLLTAIGPRARLWERRRRDADHLHVRVGLADLPSDVVVEDPEQLEHRRLVTATASRVPVTVPLAEHPVTGVAGAGARALAARWLVQLAVLQSPRDVSLHVLTSAAGLAEWEWVRWVPHARAEAGGAASVFVGTTTETWARRVAELGAALEDRRRALADLPAGARLDVPDLVVVLDGARRLRSLPGVVTLLTDGPALGVRVVCCEEDRRSLPEECSAVVEERPDGSLRVERQRHPVLAGVLPDVPAPGWAARIARALAPVRDAGNDDAGAGLPDGSRLLDVLGLEPPTPQAVSARWRVAPASTTAVVGESLDGPFGIDLRADGPHGLVAGTTGSGKSELLQTIVASLAVANRPDAMTFVLVDYKGGAAFKDCVDLPHTVGMVTDLDTHLVARALTSLGAELHHREQLLAAAGAKDLEDHDDLREADPGRGLPRIPRLLIVIDEFASLARELPDFVTGLVNIAQRGRSLGIHLLLATQRPTGVVSAEIRANTNLRIALRVTDAAESSDVLDAPDAARIAKATPGRAYVKLGHGSLVPFQSGRVGGRRPGVPSAQDVPAPWSAPLPPADLGRPAPRRPKGPAARDDAAETDLRHLVAAVRAAAEDLGVPAPRSPWLPALPALLSAADLPAPTGTNAATYGTVDVPERQRRDGLEFDLDVHGHLYVVGAPRSGRSQLLRTLAARLAERVPTADLHLYGLDCGGGALLALAALPHTGAVVQRSETDRAVRLLTRLREEVLRRQGELGALGVADVGEQRALAAAAGGPPAWPHLVLLLDRWEGFLGGLAELDGQAPLELVTTLLREGAGVGVHVVVAGDRQLLTGRTGTLVEDKLLLRLTDRADAVLAGLSARQVPEDVQPGRLLRAGTGAEAQVAVLGDDPSGPAQVAALAALAERLRTRDAGTPRERRPFRLDVLPTSLDYDRALELTERGPGGLVALVGVGGDDLTGLGPDLLAGPGTAIVAGPARSGRSTVLLTMARSLLDQGAQVVIAAPRPSPLRALAGRPGVRAVLTGDDLTAAELEPLLGVAAGPAVLLVDDAEVLRNCAADGWLSGLVARCGRDGTAVIVAGEASEVGSGFSNWQVPLRRNRCGVLIAPGDVMAGDVVGARVPRSALGAPAQPGRVLLHTGDGELRTVAVPQSVA</sequence>
<comment type="caution">
    <text evidence="6">The sequence shown here is derived from an EMBL/GenBank/DDBJ whole genome shotgun (WGS) entry which is preliminary data.</text>
</comment>
<dbReference type="InterPro" id="IPR002543">
    <property type="entry name" value="FtsK_dom"/>
</dbReference>
<keyword evidence="2 3" id="KW-0067">ATP-binding</keyword>
<feature type="binding site" evidence="3">
    <location>
        <begin position="973"/>
        <end position="980"/>
    </location>
    <ligand>
        <name>ATP</name>
        <dbReference type="ChEBI" id="CHEBI:30616"/>
    </ligand>
</feature>
<dbReference type="Proteomes" id="UP000533269">
    <property type="component" value="Unassembled WGS sequence"/>
</dbReference>
<dbReference type="InterPro" id="IPR003593">
    <property type="entry name" value="AAA+_ATPase"/>
</dbReference>
<dbReference type="PROSITE" id="PS50901">
    <property type="entry name" value="FTSK"/>
    <property type="match status" value="2"/>
</dbReference>
<evidence type="ECO:0000256" key="1">
    <source>
        <dbReference type="ARBA" id="ARBA00022741"/>
    </source>
</evidence>
<reference evidence="6 7" key="2">
    <citation type="submission" date="2020-08" db="EMBL/GenBank/DDBJ databases">
        <authorList>
            <person name="Partida-Martinez L."/>
            <person name="Huntemann M."/>
            <person name="Clum A."/>
            <person name="Wang J."/>
            <person name="Palaniappan K."/>
            <person name="Ritter S."/>
            <person name="Chen I.-M."/>
            <person name="Stamatis D."/>
            <person name="Reddy T."/>
            <person name="O'Malley R."/>
            <person name="Daum C."/>
            <person name="Shapiro N."/>
            <person name="Ivanova N."/>
            <person name="Kyrpides N."/>
            <person name="Woyke T."/>
        </authorList>
    </citation>
    <scope>NUCLEOTIDE SEQUENCE [LARGE SCALE GENOMIC DNA]</scope>
    <source>
        <strain evidence="6 7">AS2.23</strain>
    </source>
</reference>
<dbReference type="InterPro" id="IPR027417">
    <property type="entry name" value="P-loop_NTPase"/>
</dbReference>
<organism evidence="6 7">
    <name type="scientific">Kineococcus radiotolerans</name>
    <dbReference type="NCBI Taxonomy" id="131568"/>
    <lineage>
        <taxon>Bacteria</taxon>
        <taxon>Bacillati</taxon>
        <taxon>Actinomycetota</taxon>
        <taxon>Actinomycetes</taxon>
        <taxon>Kineosporiales</taxon>
        <taxon>Kineosporiaceae</taxon>
        <taxon>Kineococcus</taxon>
    </lineage>
</organism>
<dbReference type="InterPro" id="IPR050206">
    <property type="entry name" value="FtsK/SpoIIIE/SftA"/>
</dbReference>
<dbReference type="RefSeq" id="WP_183392476.1">
    <property type="nucleotide sequence ID" value="NZ_JACHVY010000004.1"/>
</dbReference>
<evidence type="ECO:0000313" key="6">
    <source>
        <dbReference type="EMBL" id="MBB2902739.1"/>
    </source>
</evidence>
<accession>A0A7W4TPN0</accession>
<dbReference type="Pfam" id="PF01580">
    <property type="entry name" value="FtsK_SpoIIIE"/>
    <property type="match status" value="2"/>
</dbReference>
<dbReference type="PANTHER" id="PTHR22683">
    <property type="entry name" value="SPORULATION PROTEIN RELATED"/>
    <property type="match status" value="1"/>
</dbReference>
<feature type="binding site" evidence="3">
    <location>
        <begin position="638"/>
        <end position="645"/>
    </location>
    <ligand>
        <name>ATP</name>
        <dbReference type="ChEBI" id="CHEBI:30616"/>
    </ligand>
</feature>
<dbReference type="CDD" id="cd01127">
    <property type="entry name" value="TrwB_TraG_TraD_VirD4"/>
    <property type="match status" value="1"/>
</dbReference>
<protein>
    <submittedName>
        <fullName evidence="6">S-DNA-T family DNA segregation ATPase FtsK/SpoIIIE</fullName>
    </submittedName>
</protein>
<feature type="domain" description="FtsK" evidence="5">
    <location>
        <begin position="956"/>
        <end position="1153"/>
    </location>
</feature>
<dbReference type="GO" id="GO:0005524">
    <property type="term" value="F:ATP binding"/>
    <property type="evidence" value="ECO:0007669"/>
    <property type="project" value="UniProtKB-UniRule"/>
</dbReference>
<proteinExistence type="predicted"/>
<dbReference type="PANTHER" id="PTHR22683:SF1">
    <property type="entry name" value="TYPE VII SECRETION SYSTEM PROTEIN ESSC"/>
    <property type="match status" value="1"/>
</dbReference>
<dbReference type="Gene3D" id="3.40.50.300">
    <property type="entry name" value="P-loop containing nucleotide triphosphate hydrolases"/>
    <property type="match status" value="4"/>
</dbReference>
<dbReference type="SMART" id="SM00382">
    <property type="entry name" value="AAA"/>
    <property type="match status" value="3"/>
</dbReference>
<dbReference type="SUPFAM" id="SSF52540">
    <property type="entry name" value="P-loop containing nucleoside triphosphate hydrolases"/>
    <property type="match status" value="2"/>
</dbReference>
<feature type="region of interest" description="Disordered" evidence="4">
    <location>
        <begin position="846"/>
        <end position="894"/>
    </location>
</feature>
<name>A0A7W4TPN0_KINRA</name>
<evidence type="ECO:0000256" key="3">
    <source>
        <dbReference type="PROSITE-ProRule" id="PRU00289"/>
    </source>
</evidence>
<dbReference type="EMBL" id="JACHVY010000004">
    <property type="protein sequence ID" value="MBB2902739.1"/>
    <property type="molecule type" value="Genomic_DNA"/>
</dbReference>
<feature type="domain" description="FtsK" evidence="5">
    <location>
        <begin position="620"/>
        <end position="814"/>
    </location>
</feature>